<dbReference type="GO" id="GO:0005829">
    <property type="term" value="C:cytosol"/>
    <property type="evidence" value="ECO:0007669"/>
    <property type="project" value="TreeGrafter"/>
</dbReference>
<evidence type="ECO:0000256" key="3">
    <source>
        <dbReference type="ARBA" id="ARBA00022450"/>
    </source>
</evidence>
<dbReference type="Gene3D" id="3.30.559.30">
    <property type="entry name" value="Nonribosomal peptide synthetase, condensation domain"/>
    <property type="match status" value="2"/>
</dbReference>
<protein>
    <submittedName>
        <fullName evidence="6">Amino acid adenylation domain-containing protein</fullName>
    </submittedName>
</protein>
<dbReference type="PROSITE" id="PS00455">
    <property type="entry name" value="AMP_BINDING"/>
    <property type="match status" value="2"/>
</dbReference>
<dbReference type="InterPro" id="IPR020845">
    <property type="entry name" value="AMP-binding_CS"/>
</dbReference>
<dbReference type="GO" id="GO:0044550">
    <property type="term" value="P:secondary metabolite biosynthetic process"/>
    <property type="evidence" value="ECO:0007669"/>
    <property type="project" value="UniProtKB-ARBA"/>
</dbReference>
<dbReference type="CDD" id="cd17646">
    <property type="entry name" value="A_NRPS_AB3403-like"/>
    <property type="match status" value="1"/>
</dbReference>
<dbReference type="CDD" id="cd19531">
    <property type="entry name" value="LCL_NRPS-like"/>
    <property type="match status" value="1"/>
</dbReference>
<dbReference type="InterPro" id="IPR036736">
    <property type="entry name" value="ACP-like_sf"/>
</dbReference>
<dbReference type="InterPro" id="IPR025110">
    <property type="entry name" value="AMP-bd_C"/>
</dbReference>
<keyword evidence="3" id="KW-0596">Phosphopantetheine</keyword>
<dbReference type="Pfam" id="PF00550">
    <property type="entry name" value="PP-binding"/>
    <property type="match status" value="2"/>
</dbReference>
<dbReference type="InterPro" id="IPR001242">
    <property type="entry name" value="Condensation_dom"/>
</dbReference>
<keyword evidence="4" id="KW-0597">Phosphoprotein</keyword>
<dbReference type="Gene3D" id="3.30.559.10">
    <property type="entry name" value="Chloramphenicol acetyltransferase-like domain"/>
    <property type="match status" value="2"/>
</dbReference>
<dbReference type="Pfam" id="PF00668">
    <property type="entry name" value="Condensation"/>
    <property type="match status" value="2"/>
</dbReference>
<sequence>MSSNPEGYYIFPASYTQKRLWFLDELLPNTPAYTLSFPLRIRGQLNEDALKQSLQQMVHRHESLRTFFTYDDGQLMQVVIPEMELSIPIWHKEDLSDAERDEQALKLAHQDALKPFVLSKGPLIRASIVRFAEDDHVLLLSIHHIIFDGWSGNVFFRELEEGYRSLCLNEPIELGELEIQYGDYAVWQREWVESVEFQAQLSYWKERLKGYSPLLEIPTDRPRLNKPNLKGRSYEFEIPPSVAKQLAELGREQGTTPFMTYLTAFQLFLFRYSGQDDFCIGSLHANRNLDGVEGVIGFFVNTLVHRAQIKQGVTFRERLQQVVQECIEVLSYADVPFDKIVEEVCTERNLHHTPLVQVLFECQNKLISGEPFHLLDTEIEQIDTQSTTSKFDLSLYIHPSEEAVSGMFEYNSDLFDDQTIKRMTEHFLLLLERMVDSPDQEVEGISLLTENEWLRFERECNRVVEKNASFSCIHTWFEDQVERSPDAIAVVYEKESITYGELNRRANQVAHDLHSRGVEKENLVGIWLDRSIEMIVAILGVLKAGAAYVPIDPSAPSERAAYILDDANISVLLTANGIIPNLAPQLEIEVIDLSDRMKLESFPVENPDYDVSSENVAYVIYTSGSTGKPKGVMVEHGNIHRLFTSTERWYHFAEHDVWTLFHSYAFDFSVWEIWGALLYGGKLVVVPYEMTRSPESFYRLLTEQKVTVLNQTPSSFRQLIQVDQMQSSSHLSLRYVIFGGEALDFRTLSPWFERHGDVRPQLINMYGITETTVHVTYRPICHQDARGLGGSYIGVPISDLQVYILDPHLQPVPTGVFGEMYVEGAGLTRGYLNRPELTAERFITHPFHNDPKRRLYKTGDLARRLPNGELDYRGRADSQVKIRGFRMELGEIEAAFLMHPSVAEAVVAVKRFPGGQEGLVGYVCQAPSLQEEIQKDQLRSFLAEKLPEYMIPAIIMVVERIPLTVNGKIDLRALPGPDFGRMTRTHTYIPPESEEERIMTEIWEHVLQVERVGVEDNYFELGGDSIRSLQVLYQAREEGIHFAMQDLFKYRTVRSIVKAWKQRDQIKEESLDMNEQMEIEDAYQKQGDIEDAYPMSQSQIGMIYHSQLDATHDLYHNVHSFHLQAPYCEQAWKKAIEELVSRHPILRTSFDLVHSSQPMQCVHRHVEVPLCFFDLRSFTQGEQEERINHSIEHERNQPFHWTEAPIIRFSIHRRNEDTFQLVITEHHAVLDGWSVATMQSELFSLYLYHLGLAEPLSSAPSTKYKDFIALEQKAIRSDSSKHFWKQQLSEHHDNRLPRLLAQEKIASGADMKYENVPISSNLSQQLKELSLRLQVPIKSVLLAAHLRVISFLCNQKGITTGVVWNGRPEQKDSERALGMFLNTLPFCVSLEDETWSDLIRRVFDQEQEILPHRHYPLAQIQRDRLGQPLFETFFNFTSFYVLQEMEQSPYIKVLDECSHADTNFTFGVEFSIDPVTSDVHLHLRFDGRQFPSEQIERFAGHYQTALHQMANQPESRYFTTHLLSEEERNKWIEDWNDTGRDYPVCSLPELFEEQVRKTPDRTALYFEGTEWTYQQLNMQVNKIAHILKKQGVQDNVKVGLFFERSLELVASIYGIGKAGGAYVPFDPETPSERLTFLFEDADILILITQRKWLDSLPPTSAPILIVEEILAAQTESDVPATGPSHPDCMAYMIYTSGSTGKPKGVMIAHRSIHNRLMWMQEQYSLTPEDRVLQKTPYSFDVSVWEFFWPLITGASLVIARPGGHKDPHYVADLIESTNITTLHFVPSMLSLFVEEASPDKCLSMKRVFCSGEALSYPLQQKFFERFPAELHNLYGPTEATVDVTYWKCCSDAEWAVVPIGRPVANTQAYILDDQLQPLPLGTPGELFIGGVQVGSGYHNRDELTAERFIPNPFRTGERMYKTGDLVRLLPDGNMEYLGRNDDQVKIRGLRIELGEIESVLGEHPAAHESIVMTQQSGDSESYLVAYLIADRAKKAEIEEFLTSKLPTYMIPYLIFLDRFPITHNGKLDRKALANLKTDRHHSQEPNLVEPRDELEAELVSIWEEILGRSPISVQDDFLGLGGHSIAAVRLMSRINKRFHTELPLSVLLRKTTIQGLAARIRQGESSLESVSPLVSFNSSEHGKASLFLIHPIGGSVFCYTGLAAHLESDFTVYAFQSISFDGTHEPQTSVEEMAKTYLQVMRTVQKQGPYYLGGWSFGGVIAYEMVNQLQQQGEDVACLLLLDSYAPMGSEPQTDWTEDELIHSFIQDLLYTTTSSEVTQLTQSNPSSKSLFTRLQEQGNVPQDLDEQRVQRLYRIFQANVRADESYIPKPGCQVSALLIRAQQETSQEDDNNNPTLGWHQLIQPPIQVVTLPSNHYTILQDPHVKALAETVQQCINKRRT</sequence>
<dbReference type="SUPFAM" id="SSF47336">
    <property type="entry name" value="ACP-like"/>
    <property type="match status" value="2"/>
</dbReference>
<dbReference type="SUPFAM" id="SSF56801">
    <property type="entry name" value="Acetyl-CoA synthetase-like"/>
    <property type="match status" value="2"/>
</dbReference>
<dbReference type="Pfam" id="PF00975">
    <property type="entry name" value="Thioesterase"/>
    <property type="match status" value="1"/>
</dbReference>
<dbReference type="InterPro" id="IPR020802">
    <property type="entry name" value="TesA-like"/>
</dbReference>
<feature type="domain" description="Carrier" evidence="5">
    <location>
        <begin position="2049"/>
        <end position="2124"/>
    </location>
</feature>
<dbReference type="NCBIfam" id="TIGR01733">
    <property type="entry name" value="AA-adenyl-dom"/>
    <property type="match status" value="2"/>
</dbReference>
<dbReference type="InterPro" id="IPR010071">
    <property type="entry name" value="AA_adenyl_dom"/>
</dbReference>
<dbReference type="FunFam" id="1.10.1200.10:FF:000005">
    <property type="entry name" value="Nonribosomal peptide synthetase 1"/>
    <property type="match status" value="2"/>
</dbReference>
<dbReference type="InterPro" id="IPR020806">
    <property type="entry name" value="PKS_PP-bd"/>
</dbReference>
<dbReference type="SUPFAM" id="SSF53474">
    <property type="entry name" value="alpha/beta-Hydrolases"/>
    <property type="match status" value="1"/>
</dbReference>
<dbReference type="InterPro" id="IPR042099">
    <property type="entry name" value="ANL_N_sf"/>
</dbReference>
<dbReference type="SMART" id="SM00823">
    <property type="entry name" value="PKS_PP"/>
    <property type="match status" value="1"/>
</dbReference>
<dbReference type="FunFam" id="3.40.50.980:FF:000001">
    <property type="entry name" value="Non-ribosomal peptide synthetase"/>
    <property type="match status" value="2"/>
</dbReference>
<dbReference type="CDD" id="cd17643">
    <property type="entry name" value="A_NRPS_Cytc1-like"/>
    <property type="match status" value="1"/>
</dbReference>
<dbReference type="GO" id="GO:0003824">
    <property type="term" value="F:catalytic activity"/>
    <property type="evidence" value="ECO:0007669"/>
    <property type="project" value="InterPro"/>
</dbReference>
<comment type="cofactor">
    <cofactor evidence="1">
        <name>pantetheine 4'-phosphate</name>
        <dbReference type="ChEBI" id="CHEBI:47942"/>
    </cofactor>
</comment>
<dbReference type="Gene3D" id="1.10.1200.10">
    <property type="entry name" value="ACP-like"/>
    <property type="match status" value="2"/>
</dbReference>
<evidence type="ECO:0000256" key="2">
    <source>
        <dbReference type="ARBA" id="ARBA00006432"/>
    </source>
</evidence>
<dbReference type="Gene3D" id="3.30.300.30">
    <property type="match status" value="2"/>
</dbReference>
<dbReference type="Gene3D" id="2.30.38.10">
    <property type="entry name" value="Luciferase, Domain 3"/>
    <property type="match status" value="1"/>
</dbReference>
<dbReference type="Pfam" id="PF00501">
    <property type="entry name" value="AMP-binding"/>
    <property type="match status" value="2"/>
</dbReference>
<evidence type="ECO:0000313" key="7">
    <source>
        <dbReference type="Proteomes" id="UP000294746"/>
    </source>
</evidence>
<comment type="caution">
    <text evidence="6">The sequence shown here is derived from an EMBL/GenBank/DDBJ whole genome shotgun (WGS) entry which is preliminary data.</text>
</comment>
<dbReference type="InterPro" id="IPR029058">
    <property type="entry name" value="AB_hydrolase_fold"/>
</dbReference>
<dbReference type="FunFam" id="3.40.50.980:FF:000002">
    <property type="entry name" value="Enterobactin synthetase component F"/>
    <property type="match status" value="2"/>
</dbReference>
<proteinExistence type="inferred from homology"/>
<dbReference type="FunFam" id="3.30.300.30:FF:000010">
    <property type="entry name" value="Enterobactin synthetase component F"/>
    <property type="match status" value="1"/>
</dbReference>
<dbReference type="Proteomes" id="UP000294746">
    <property type="component" value="Unassembled WGS sequence"/>
</dbReference>
<dbReference type="SMART" id="SM00824">
    <property type="entry name" value="PKS_TE"/>
    <property type="match status" value="1"/>
</dbReference>
<dbReference type="GO" id="GO:0043041">
    <property type="term" value="P:amino acid activation for nonribosomal peptide biosynthetic process"/>
    <property type="evidence" value="ECO:0007669"/>
    <property type="project" value="TreeGrafter"/>
</dbReference>
<evidence type="ECO:0000313" key="6">
    <source>
        <dbReference type="EMBL" id="TCP66053.1"/>
    </source>
</evidence>
<keyword evidence="7" id="KW-1185">Reference proteome</keyword>
<dbReference type="RefSeq" id="WP_165873746.1">
    <property type="nucleotide sequence ID" value="NZ_SLXV01000028.1"/>
</dbReference>
<dbReference type="InterPro" id="IPR009081">
    <property type="entry name" value="PP-bd_ACP"/>
</dbReference>
<dbReference type="PROSITE" id="PS50075">
    <property type="entry name" value="CARRIER"/>
    <property type="match status" value="2"/>
</dbReference>
<dbReference type="FunFam" id="2.30.38.10:FF:000001">
    <property type="entry name" value="Non-ribosomal peptide synthetase PvdI"/>
    <property type="match status" value="2"/>
</dbReference>
<dbReference type="Pfam" id="PF13193">
    <property type="entry name" value="AMP-binding_C"/>
    <property type="match status" value="2"/>
</dbReference>
<comment type="similarity">
    <text evidence="2">Belongs to the ATP-dependent AMP-binding enzyme family.</text>
</comment>
<dbReference type="PANTHER" id="PTHR45527:SF14">
    <property type="entry name" value="PLIPASTATIN SYNTHASE SUBUNIT B"/>
    <property type="match status" value="1"/>
</dbReference>
<dbReference type="Gene3D" id="3.40.50.980">
    <property type="match status" value="2"/>
</dbReference>
<dbReference type="GO" id="GO:0008610">
    <property type="term" value="P:lipid biosynthetic process"/>
    <property type="evidence" value="ECO:0007669"/>
    <property type="project" value="UniProtKB-ARBA"/>
</dbReference>
<dbReference type="InterPro" id="IPR045851">
    <property type="entry name" value="AMP-bd_C_sf"/>
</dbReference>
<dbReference type="GO" id="GO:0031177">
    <property type="term" value="F:phosphopantetheine binding"/>
    <property type="evidence" value="ECO:0007669"/>
    <property type="project" value="InterPro"/>
</dbReference>
<feature type="domain" description="Carrier" evidence="5">
    <location>
        <begin position="990"/>
        <end position="1064"/>
    </location>
</feature>
<evidence type="ECO:0000256" key="4">
    <source>
        <dbReference type="ARBA" id="ARBA00022553"/>
    </source>
</evidence>
<reference evidence="6 7" key="1">
    <citation type="submission" date="2019-03" db="EMBL/GenBank/DDBJ databases">
        <title>Genomic Encyclopedia of Type Strains, Phase IV (KMG-IV): sequencing the most valuable type-strain genomes for metagenomic binning, comparative biology and taxonomic classification.</title>
        <authorList>
            <person name="Goeker M."/>
        </authorList>
    </citation>
    <scope>NUCLEOTIDE SEQUENCE [LARGE SCALE GENOMIC DNA]</scope>
    <source>
        <strain evidence="6 7">DSM 46831</strain>
    </source>
</reference>
<organism evidence="6 7">
    <name type="scientific">Baia soyae</name>
    <dbReference type="NCBI Taxonomy" id="1544746"/>
    <lineage>
        <taxon>Bacteria</taxon>
        <taxon>Bacillati</taxon>
        <taxon>Bacillota</taxon>
        <taxon>Bacilli</taxon>
        <taxon>Bacillales</taxon>
        <taxon>Thermoactinomycetaceae</taxon>
        <taxon>Baia</taxon>
    </lineage>
</organism>
<dbReference type="Gene3D" id="3.40.50.1820">
    <property type="entry name" value="alpha/beta hydrolase"/>
    <property type="match status" value="1"/>
</dbReference>
<dbReference type="SUPFAM" id="SSF52777">
    <property type="entry name" value="CoA-dependent acyltransferases"/>
    <property type="match status" value="4"/>
</dbReference>
<dbReference type="NCBIfam" id="NF003417">
    <property type="entry name" value="PRK04813.1"/>
    <property type="match status" value="2"/>
</dbReference>
<evidence type="ECO:0000256" key="1">
    <source>
        <dbReference type="ARBA" id="ARBA00001957"/>
    </source>
</evidence>
<dbReference type="InterPro" id="IPR001031">
    <property type="entry name" value="Thioesterase"/>
</dbReference>
<evidence type="ECO:0000259" key="5">
    <source>
        <dbReference type="PROSITE" id="PS50075"/>
    </source>
</evidence>
<dbReference type="FunFam" id="3.40.50.12780:FF:000012">
    <property type="entry name" value="Non-ribosomal peptide synthetase"/>
    <property type="match status" value="2"/>
</dbReference>
<dbReference type="PANTHER" id="PTHR45527">
    <property type="entry name" value="NONRIBOSOMAL PEPTIDE SYNTHETASE"/>
    <property type="match status" value="1"/>
</dbReference>
<dbReference type="Gene3D" id="3.40.50.12780">
    <property type="entry name" value="N-terminal domain of ligase-like"/>
    <property type="match status" value="1"/>
</dbReference>
<dbReference type="InterPro" id="IPR023213">
    <property type="entry name" value="CAT-like_dom_sf"/>
</dbReference>
<name>A0A4R2RRW3_9BACL</name>
<accession>A0A4R2RRW3</accession>
<gene>
    <name evidence="6" type="ORF">EDD57_1287</name>
</gene>
<dbReference type="EMBL" id="SLXV01000028">
    <property type="protein sequence ID" value="TCP66053.1"/>
    <property type="molecule type" value="Genomic_DNA"/>
</dbReference>
<dbReference type="InterPro" id="IPR000873">
    <property type="entry name" value="AMP-dep_synth/lig_dom"/>
</dbReference>